<sequence>MTQASVASTGNDTVHLPWATIQAIHKVIIYGSIRRLSRPYHPVATSNILKKMTDPNLPTMRTRINGLALTLAEKTWAQDKLTANPDLATTWTPETDIDLTAFIKQSATQSAHLGLYGALRASQALACITAALGSVLAVSCDRRFCRKFVFWILLTLWWKV</sequence>
<dbReference type="InParanoid" id="A0A2P6N3T1"/>
<accession>A0A2P6N3T1</accession>
<evidence type="ECO:0000313" key="1">
    <source>
        <dbReference type="EMBL" id="PRP78608.1"/>
    </source>
</evidence>
<name>A0A2P6N3T1_9EUKA</name>
<dbReference type="AlphaFoldDB" id="A0A2P6N3T1"/>
<evidence type="ECO:0000313" key="2">
    <source>
        <dbReference type="Proteomes" id="UP000241769"/>
    </source>
</evidence>
<proteinExistence type="predicted"/>
<organism evidence="1 2">
    <name type="scientific">Planoprotostelium fungivorum</name>
    <dbReference type="NCBI Taxonomy" id="1890364"/>
    <lineage>
        <taxon>Eukaryota</taxon>
        <taxon>Amoebozoa</taxon>
        <taxon>Evosea</taxon>
        <taxon>Variosea</taxon>
        <taxon>Cavosteliida</taxon>
        <taxon>Cavosteliaceae</taxon>
        <taxon>Planoprotostelium</taxon>
    </lineage>
</organism>
<dbReference type="EMBL" id="MDYQ01000215">
    <property type="protein sequence ID" value="PRP78608.1"/>
    <property type="molecule type" value="Genomic_DNA"/>
</dbReference>
<protein>
    <submittedName>
        <fullName evidence="1">Uncharacterized protein</fullName>
    </submittedName>
</protein>
<dbReference type="Proteomes" id="UP000241769">
    <property type="component" value="Unassembled WGS sequence"/>
</dbReference>
<comment type="caution">
    <text evidence="1">The sequence shown here is derived from an EMBL/GenBank/DDBJ whole genome shotgun (WGS) entry which is preliminary data.</text>
</comment>
<reference evidence="1 2" key="1">
    <citation type="journal article" date="2018" name="Genome Biol. Evol.">
        <title>Multiple Roots of Fruiting Body Formation in Amoebozoa.</title>
        <authorList>
            <person name="Hillmann F."/>
            <person name="Forbes G."/>
            <person name="Novohradska S."/>
            <person name="Ferling I."/>
            <person name="Riege K."/>
            <person name="Groth M."/>
            <person name="Westermann M."/>
            <person name="Marz M."/>
            <person name="Spaller T."/>
            <person name="Winckler T."/>
            <person name="Schaap P."/>
            <person name="Glockner G."/>
        </authorList>
    </citation>
    <scope>NUCLEOTIDE SEQUENCE [LARGE SCALE GENOMIC DNA]</scope>
    <source>
        <strain evidence="1 2">Jena</strain>
    </source>
</reference>
<gene>
    <name evidence="1" type="ORF">PROFUN_13557</name>
</gene>
<keyword evidence="2" id="KW-1185">Reference proteome</keyword>